<dbReference type="GO" id="GO:0006520">
    <property type="term" value="P:amino acid metabolic process"/>
    <property type="evidence" value="ECO:0007669"/>
    <property type="project" value="TreeGrafter"/>
</dbReference>
<evidence type="ECO:0000259" key="2">
    <source>
        <dbReference type="Pfam" id="PF00155"/>
    </source>
</evidence>
<feature type="domain" description="Aminotransferase class I/classII large" evidence="2">
    <location>
        <begin position="68"/>
        <end position="401"/>
    </location>
</feature>
<dbReference type="InterPro" id="IPR015424">
    <property type="entry name" value="PyrdxlP-dep_Trfase"/>
</dbReference>
<dbReference type="CDD" id="cd00609">
    <property type="entry name" value="AAT_like"/>
    <property type="match status" value="1"/>
</dbReference>
<gene>
    <name evidence="3" type="ORF">EV385_0403</name>
</gene>
<keyword evidence="1" id="KW-0663">Pyridoxal phosphate</keyword>
<dbReference type="EMBL" id="SHKY01000001">
    <property type="protein sequence ID" value="RZU48685.1"/>
    <property type="molecule type" value="Genomic_DNA"/>
</dbReference>
<dbReference type="GO" id="GO:0008483">
    <property type="term" value="F:transaminase activity"/>
    <property type="evidence" value="ECO:0007669"/>
    <property type="project" value="TreeGrafter"/>
</dbReference>
<dbReference type="PRINTS" id="PR00753">
    <property type="entry name" value="ACCSYNTHASE"/>
</dbReference>
<evidence type="ECO:0000313" key="4">
    <source>
        <dbReference type="Proteomes" id="UP000292564"/>
    </source>
</evidence>
<dbReference type="InterPro" id="IPR004839">
    <property type="entry name" value="Aminotransferase_I/II_large"/>
</dbReference>
<dbReference type="Gene3D" id="3.90.1150.10">
    <property type="entry name" value="Aspartate Aminotransferase, domain 1"/>
    <property type="match status" value="1"/>
</dbReference>
<evidence type="ECO:0000313" key="3">
    <source>
        <dbReference type="EMBL" id="RZU48685.1"/>
    </source>
</evidence>
<dbReference type="OrthoDB" id="9763453at2"/>
<sequence length="407" mass="42794">MVSRQAARLVAGTPVIASAHFAAEADPYDPVSNPDGYVNVGTAENRLVWDLLAPRLRAARGVAAADIRYAPLHGTAALRSQVARFLARGGSPVDPEDLIVVSGATAALDIIASVLCDPGEALAVPVPYYGALDTDLTGRSGARLLPVPPLAGVSLPDAAALIGTVRRARAAGTTVRALVLTSPHNPLGLVYRESELQAFASACAALDLDLVADEVYAHSAFTGPAFVSARDAAPGVLDPHRVHVVWGFAKDLGLPGLKVGVLHTRQPQVRAAARELAYFAPVSTDTQWLLTDLLAADDWVARFLTTGRDRLAASYAAAAGHLTGVGVPFLPAGAGFSIWTDLRGWLDTATPAAEELLWRRLFTAGRINLLPGAVFHHPEPGWFRLCHTTDPATVAEAVARLRRVLGG</sequence>
<dbReference type="InterPro" id="IPR050478">
    <property type="entry name" value="Ethylene_sulfur-biosynth"/>
</dbReference>
<dbReference type="RefSeq" id="WP_130507893.1">
    <property type="nucleotide sequence ID" value="NZ_SHKY01000001.1"/>
</dbReference>
<reference evidence="3 4" key="1">
    <citation type="submission" date="2019-02" db="EMBL/GenBank/DDBJ databases">
        <title>Sequencing the genomes of 1000 actinobacteria strains.</title>
        <authorList>
            <person name="Klenk H.-P."/>
        </authorList>
    </citation>
    <scope>NUCLEOTIDE SEQUENCE [LARGE SCALE GENOMIC DNA]</scope>
    <source>
        <strain evidence="3 4">DSM 45162</strain>
    </source>
</reference>
<dbReference type="Pfam" id="PF00155">
    <property type="entry name" value="Aminotran_1_2"/>
    <property type="match status" value="1"/>
</dbReference>
<dbReference type="Gene3D" id="3.40.640.10">
    <property type="entry name" value="Type I PLP-dependent aspartate aminotransferase-like (Major domain)"/>
    <property type="match status" value="1"/>
</dbReference>
<organism evidence="3 4">
    <name type="scientific">Krasilnikovia cinnamomea</name>
    <dbReference type="NCBI Taxonomy" id="349313"/>
    <lineage>
        <taxon>Bacteria</taxon>
        <taxon>Bacillati</taxon>
        <taxon>Actinomycetota</taxon>
        <taxon>Actinomycetes</taxon>
        <taxon>Micromonosporales</taxon>
        <taxon>Micromonosporaceae</taxon>
        <taxon>Krasilnikovia</taxon>
    </lineage>
</organism>
<dbReference type="InterPro" id="IPR015422">
    <property type="entry name" value="PyrdxlP-dep_Trfase_small"/>
</dbReference>
<dbReference type="PANTHER" id="PTHR43795:SF39">
    <property type="entry name" value="AMINOTRANSFERASE CLASS I_CLASSII DOMAIN-CONTAINING PROTEIN"/>
    <property type="match status" value="1"/>
</dbReference>
<name>A0A4Q7ZF22_9ACTN</name>
<accession>A0A4Q7ZF22</accession>
<keyword evidence="4" id="KW-1185">Reference proteome</keyword>
<dbReference type="SUPFAM" id="SSF53383">
    <property type="entry name" value="PLP-dependent transferases"/>
    <property type="match status" value="1"/>
</dbReference>
<dbReference type="PANTHER" id="PTHR43795">
    <property type="entry name" value="BIFUNCTIONAL ASPARTATE AMINOTRANSFERASE AND GLUTAMATE/ASPARTATE-PREPHENATE AMINOTRANSFERASE-RELATED"/>
    <property type="match status" value="1"/>
</dbReference>
<dbReference type="Proteomes" id="UP000292564">
    <property type="component" value="Unassembled WGS sequence"/>
</dbReference>
<protein>
    <submittedName>
        <fullName evidence="3">1-aminocyclopropane-1-carboxylate synthase</fullName>
    </submittedName>
</protein>
<dbReference type="InterPro" id="IPR015421">
    <property type="entry name" value="PyrdxlP-dep_Trfase_major"/>
</dbReference>
<dbReference type="GO" id="GO:0030170">
    <property type="term" value="F:pyridoxal phosphate binding"/>
    <property type="evidence" value="ECO:0007669"/>
    <property type="project" value="InterPro"/>
</dbReference>
<dbReference type="AlphaFoldDB" id="A0A4Q7ZF22"/>
<proteinExistence type="predicted"/>
<comment type="caution">
    <text evidence="3">The sequence shown here is derived from an EMBL/GenBank/DDBJ whole genome shotgun (WGS) entry which is preliminary data.</text>
</comment>
<evidence type="ECO:0000256" key="1">
    <source>
        <dbReference type="ARBA" id="ARBA00022898"/>
    </source>
</evidence>